<dbReference type="AlphaFoldDB" id="A0A1Z5J8R8"/>
<dbReference type="GO" id="GO:1902387">
    <property type="term" value="F:ceramide 1-phosphate binding"/>
    <property type="evidence" value="ECO:0007669"/>
    <property type="project" value="TreeGrafter"/>
</dbReference>
<dbReference type="PANTHER" id="PTHR10219">
    <property type="entry name" value="GLYCOLIPID TRANSFER PROTEIN-RELATED"/>
    <property type="match status" value="1"/>
</dbReference>
<dbReference type="Gene3D" id="1.10.3520.10">
    <property type="entry name" value="Glycolipid transfer protein"/>
    <property type="match status" value="1"/>
</dbReference>
<dbReference type="GO" id="GO:0016020">
    <property type="term" value="C:membrane"/>
    <property type="evidence" value="ECO:0007669"/>
    <property type="project" value="TreeGrafter"/>
</dbReference>
<dbReference type="GO" id="GO:1902388">
    <property type="term" value="F:ceramide 1-phosphate transfer activity"/>
    <property type="evidence" value="ECO:0007669"/>
    <property type="project" value="TreeGrafter"/>
</dbReference>
<dbReference type="OrthoDB" id="46526at2759"/>
<dbReference type="InterPro" id="IPR036497">
    <property type="entry name" value="GLTP_sf"/>
</dbReference>
<organism evidence="2 3">
    <name type="scientific">Fistulifera solaris</name>
    <name type="common">Oleaginous diatom</name>
    <dbReference type="NCBI Taxonomy" id="1519565"/>
    <lineage>
        <taxon>Eukaryota</taxon>
        <taxon>Sar</taxon>
        <taxon>Stramenopiles</taxon>
        <taxon>Ochrophyta</taxon>
        <taxon>Bacillariophyta</taxon>
        <taxon>Bacillariophyceae</taxon>
        <taxon>Bacillariophycidae</taxon>
        <taxon>Naviculales</taxon>
        <taxon>Naviculaceae</taxon>
        <taxon>Fistulifera</taxon>
    </lineage>
</organism>
<protein>
    <recommendedName>
        <fullName evidence="1">Glycolipid transfer protein domain-containing protein</fullName>
    </recommendedName>
</protein>
<evidence type="ECO:0000313" key="2">
    <source>
        <dbReference type="EMBL" id="GAX10171.1"/>
    </source>
</evidence>
<proteinExistence type="predicted"/>
<evidence type="ECO:0000313" key="3">
    <source>
        <dbReference type="Proteomes" id="UP000198406"/>
    </source>
</evidence>
<evidence type="ECO:0000259" key="1">
    <source>
        <dbReference type="Pfam" id="PF08718"/>
    </source>
</evidence>
<sequence>MSPTGVASRGSSISLGSAAISSVTDILSPILPFAGGLDLRREDYQFWSTGNWWERLQDVVEQVKDAFESANGDLAGDATRDIRQKVKDLSSKKTTQYNTVISSPTMFVSLDMISQLTLGEVAQTFKFAVESSQSSFSEQHFMSGLSARLKPVIVSMQSAVAKSRMGASSRILSVGGNNGQVDALKFAAAMRIFAEWRLLRQVPEGYKGYAVGMSLGHKDVVQNVAKIELASQQWLDYQEGLRMLEGTASCSCGDGEDLSSPTLFDLLNFEVELDIHPALPRLKEKSAAMGLLWVKRQLLYQSSIFENIVQVPSRYESAKDAVDAAYTRVYGKYHGWAVQKIFKYSFQAAPETEKIFRHMNPSRLNEAKAEAFRTFRTTDMNNNSEDDVDLQHEDEVSDNPFVAFFDHIGGEWDKFANHVAGEWDKFAHHVVEIFDNKSSNGNDTEGQVDGSALSEEMETFVTELMIQDAGAQIASFLTIVNPLLTDLELLFDKLNMDDPTKV</sequence>
<dbReference type="GO" id="GO:0005829">
    <property type="term" value="C:cytosol"/>
    <property type="evidence" value="ECO:0007669"/>
    <property type="project" value="TreeGrafter"/>
</dbReference>
<reference evidence="2 3" key="1">
    <citation type="journal article" date="2015" name="Plant Cell">
        <title>Oil accumulation by the oleaginous diatom Fistulifera solaris as revealed by the genome and transcriptome.</title>
        <authorList>
            <person name="Tanaka T."/>
            <person name="Maeda Y."/>
            <person name="Veluchamy A."/>
            <person name="Tanaka M."/>
            <person name="Abida H."/>
            <person name="Marechal E."/>
            <person name="Bowler C."/>
            <person name="Muto M."/>
            <person name="Sunaga Y."/>
            <person name="Tanaka M."/>
            <person name="Yoshino T."/>
            <person name="Taniguchi T."/>
            <person name="Fukuda Y."/>
            <person name="Nemoto M."/>
            <person name="Matsumoto M."/>
            <person name="Wong P.S."/>
            <person name="Aburatani S."/>
            <person name="Fujibuchi W."/>
        </authorList>
    </citation>
    <scope>NUCLEOTIDE SEQUENCE [LARGE SCALE GENOMIC DNA]</scope>
    <source>
        <strain evidence="2 3">JPCC DA0580</strain>
    </source>
</reference>
<keyword evidence="3" id="KW-1185">Reference proteome</keyword>
<dbReference type="Proteomes" id="UP000198406">
    <property type="component" value="Unassembled WGS sequence"/>
</dbReference>
<feature type="domain" description="Glycolipid transfer protein" evidence="1">
    <location>
        <begin position="217"/>
        <end position="360"/>
    </location>
</feature>
<gene>
    <name evidence="2" type="ORF">FisN_3Lh367</name>
</gene>
<comment type="caution">
    <text evidence="2">The sequence shown here is derived from an EMBL/GenBank/DDBJ whole genome shotgun (WGS) entry which is preliminary data.</text>
</comment>
<dbReference type="SUPFAM" id="SSF110004">
    <property type="entry name" value="Glycolipid transfer protein, GLTP"/>
    <property type="match status" value="1"/>
</dbReference>
<dbReference type="InParanoid" id="A0A1Z5J8R8"/>
<accession>A0A1Z5J8R8</accession>
<dbReference type="InterPro" id="IPR014830">
    <property type="entry name" value="Glycolipid_transfer_prot_dom"/>
</dbReference>
<dbReference type="EMBL" id="BDSP01000016">
    <property type="protein sequence ID" value="GAX10171.1"/>
    <property type="molecule type" value="Genomic_DNA"/>
</dbReference>
<dbReference type="Pfam" id="PF08718">
    <property type="entry name" value="GLTP"/>
    <property type="match status" value="1"/>
</dbReference>
<name>A0A1Z5J8R8_FISSO</name>